<feature type="domain" description="Protein kinase" evidence="6">
    <location>
        <begin position="1"/>
        <end position="267"/>
    </location>
</feature>
<dbReference type="GO" id="GO:0004674">
    <property type="term" value="F:protein serine/threonine kinase activity"/>
    <property type="evidence" value="ECO:0007669"/>
    <property type="project" value="UniProtKB-KW"/>
</dbReference>
<evidence type="ECO:0000256" key="1">
    <source>
        <dbReference type="ARBA" id="ARBA00022527"/>
    </source>
</evidence>
<reference evidence="7" key="1">
    <citation type="journal article" date="2018" name="Virology">
        <title>A giant virus infecting green algae encodes key fermentation genes.</title>
        <authorList>
            <person name="Schvarcz C.R."/>
            <person name="Steward G.F."/>
        </authorList>
    </citation>
    <scope>NUCLEOTIDE SEQUENCE [LARGE SCALE GENOMIC DNA]</scope>
</reference>
<evidence type="ECO:0000256" key="3">
    <source>
        <dbReference type="ARBA" id="ARBA00022741"/>
    </source>
</evidence>
<keyword evidence="4 7" id="KW-0418">Kinase</keyword>
<dbReference type="Pfam" id="PF00069">
    <property type="entry name" value="Pkinase"/>
    <property type="match status" value="1"/>
</dbReference>
<dbReference type="InterPro" id="IPR011009">
    <property type="entry name" value="Kinase-like_dom_sf"/>
</dbReference>
<sequence length="271" mass="31621">MLCYILMMRLSIFFKPIVTHRSKILYVEDIDTHRKFVLKNSQSITREHDNLLAIQSCNRSQSLAFPHLLSFKKQQYVALELLEQYIPKATHPVHTDRQAADLLMPYFEAVHDLHTNSSIISHCDIKFTNFMRHPVTKDVTLIDFGCAAFTDASTSECDADIHRGSPYNRSPEIFQHRVHQHTDTWALGIMLYQALHPEIHPLEVFNKGLILSSIDFRRAIQNIPYNHFSMWTNYDAPLCSDLICRMLIQDPEERFSVDESISFLRWIQSKT</sequence>
<protein>
    <submittedName>
        <fullName evidence="7">Serine/threonine-protein kinase</fullName>
    </submittedName>
</protein>
<evidence type="ECO:0000256" key="5">
    <source>
        <dbReference type="ARBA" id="ARBA00022840"/>
    </source>
</evidence>
<gene>
    <name evidence="7" type="ORF">TetV_534</name>
</gene>
<dbReference type="GO" id="GO:0005524">
    <property type="term" value="F:ATP binding"/>
    <property type="evidence" value="ECO:0007669"/>
    <property type="project" value="UniProtKB-KW"/>
</dbReference>
<dbReference type="InterPro" id="IPR000719">
    <property type="entry name" value="Prot_kinase_dom"/>
</dbReference>
<evidence type="ECO:0000313" key="8">
    <source>
        <dbReference type="Proteomes" id="UP000244773"/>
    </source>
</evidence>
<keyword evidence="3" id="KW-0547">Nucleotide-binding</keyword>
<accession>A0A2P0VNX6</accession>
<dbReference type="PANTHER" id="PTHR24345">
    <property type="entry name" value="SERINE/THREONINE-PROTEIN KINASE PLK"/>
    <property type="match status" value="1"/>
</dbReference>
<dbReference type="EMBL" id="KY322437">
    <property type="protein sequence ID" value="AUF82616.1"/>
    <property type="molecule type" value="Genomic_DNA"/>
</dbReference>
<name>A0A2P0VNX6_9VIRU</name>
<evidence type="ECO:0000256" key="4">
    <source>
        <dbReference type="ARBA" id="ARBA00022777"/>
    </source>
</evidence>
<dbReference type="PANTHER" id="PTHR24345:SF0">
    <property type="entry name" value="CELL CYCLE SERINE_THREONINE-PROTEIN KINASE CDC5_MSD2"/>
    <property type="match status" value="1"/>
</dbReference>
<dbReference type="Proteomes" id="UP000244773">
    <property type="component" value="Segment"/>
</dbReference>
<keyword evidence="2" id="KW-0808">Transferase</keyword>
<evidence type="ECO:0000259" key="6">
    <source>
        <dbReference type="PROSITE" id="PS50011"/>
    </source>
</evidence>
<keyword evidence="5" id="KW-0067">ATP-binding</keyword>
<organism evidence="7">
    <name type="scientific">Tetraselmis virus 1</name>
    <dbReference type="NCBI Taxonomy" id="2060617"/>
    <lineage>
        <taxon>Viruses</taxon>
        <taxon>Varidnaviria</taxon>
        <taxon>Bamfordvirae</taxon>
        <taxon>Nucleocytoviricota</taxon>
        <taxon>Megaviricetes</taxon>
        <taxon>Imitervirales</taxon>
        <taxon>Allomimiviridae</taxon>
        <taxon>Oceanusvirus</taxon>
        <taxon>Oceanusvirus kaneohense</taxon>
    </lineage>
</organism>
<evidence type="ECO:0000256" key="2">
    <source>
        <dbReference type="ARBA" id="ARBA00022679"/>
    </source>
</evidence>
<keyword evidence="1" id="KW-0723">Serine/threonine-protein kinase</keyword>
<dbReference type="SUPFAM" id="SSF56112">
    <property type="entry name" value="Protein kinase-like (PK-like)"/>
    <property type="match status" value="1"/>
</dbReference>
<dbReference type="SMART" id="SM00220">
    <property type="entry name" value="S_TKc"/>
    <property type="match status" value="1"/>
</dbReference>
<dbReference type="Gene3D" id="1.10.510.10">
    <property type="entry name" value="Transferase(Phosphotransferase) domain 1"/>
    <property type="match status" value="1"/>
</dbReference>
<evidence type="ECO:0000313" key="7">
    <source>
        <dbReference type="EMBL" id="AUF82616.1"/>
    </source>
</evidence>
<dbReference type="PROSITE" id="PS50011">
    <property type="entry name" value="PROTEIN_KINASE_DOM"/>
    <property type="match status" value="1"/>
</dbReference>
<proteinExistence type="predicted"/>
<keyword evidence="8" id="KW-1185">Reference proteome</keyword>